<keyword evidence="7 8" id="KW-0472">Membrane</keyword>
<comment type="similarity">
    <text evidence="2 8">Belongs to the Casparian strip membrane proteins (CASP) family.</text>
</comment>
<keyword evidence="4 8" id="KW-1003">Cell membrane</keyword>
<keyword evidence="12" id="KW-1185">Reference proteome</keyword>
<evidence type="ECO:0000256" key="9">
    <source>
        <dbReference type="SAM" id="MobiDB-lite"/>
    </source>
</evidence>
<feature type="compositionally biased region" description="Polar residues" evidence="9">
    <location>
        <begin position="20"/>
        <end position="30"/>
    </location>
</feature>
<dbReference type="NCBIfam" id="TIGR01569">
    <property type="entry name" value="A_tha_TIGR01569"/>
    <property type="match status" value="1"/>
</dbReference>
<organism evidence="11 12">
    <name type="scientific">Malus domestica</name>
    <name type="common">Apple</name>
    <name type="synonym">Pyrus malus</name>
    <dbReference type="NCBI Taxonomy" id="3750"/>
    <lineage>
        <taxon>Eukaryota</taxon>
        <taxon>Viridiplantae</taxon>
        <taxon>Streptophyta</taxon>
        <taxon>Embryophyta</taxon>
        <taxon>Tracheophyta</taxon>
        <taxon>Spermatophyta</taxon>
        <taxon>Magnoliopsida</taxon>
        <taxon>eudicotyledons</taxon>
        <taxon>Gunneridae</taxon>
        <taxon>Pentapetalae</taxon>
        <taxon>rosids</taxon>
        <taxon>fabids</taxon>
        <taxon>Rosales</taxon>
        <taxon>Rosaceae</taxon>
        <taxon>Amygdaloideae</taxon>
        <taxon>Maleae</taxon>
        <taxon>Malus</taxon>
    </lineage>
</organism>
<feature type="domain" description="Casparian strip membrane protein" evidence="10">
    <location>
        <begin position="60"/>
        <end position="199"/>
    </location>
</feature>
<evidence type="ECO:0000256" key="3">
    <source>
        <dbReference type="ARBA" id="ARBA00011489"/>
    </source>
</evidence>
<dbReference type="STRING" id="3750.A0A498JSM2"/>
<feature type="compositionally biased region" description="Basic and acidic residues" evidence="9">
    <location>
        <begin position="1"/>
        <end position="18"/>
    </location>
</feature>
<evidence type="ECO:0000256" key="1">
    <source>
        <dbReference type="ARBA" id="ARBA00004651"/>
    </source>
</evidence>
<protein>
    <recommendedName>
        <fullName evidence="8">CASP-like protein</fullName>
    </recommendedName>
</protein>
<evidence type="ECO:0000259" key="10">
    <source>
        <dbReference type="Pfam" id="PF04535"/>
    </source>
</evidence>
<evidence type="ECO:0000313" key="11">
    <source>
        <dbReference type="EMBL" id="RXH96824.1"/>
    </source>
</evidence>
<feature type="region of interest" description="Disordered" evidence="9">
    <location>
        <begin position="1"/>
        <end position="60"/>
    </location>
</feature>
<gene>
    <name evidence="11" type="ORF">DVH24_009666</name>
</gene>
<comment type="subcellular location">
    <subcellularLocation>
        <location evidence="1 8">Cell membrane</location>
        <topology evidence="1 8">Multi-pass membrane protein</topology>
    </subcellularLocation>
</comment>
<dbReference type="Pfam" id="PF04535">
    <property type="entry name" value="CASP_dom"/>
    <property type="match status" value="1"/>
</dbReference>
<feature type="transmembrane region" description="Helical" evidence="8">
    <location>
        <begin position="146"/>
        <end position="165"/>
    </location>
</feature>
<keyword evidence="6 8" id="KW-1133">Transmembrane helix</keyword>
<feature type="transmembrane region" description="Helical" evidence="8">
    <location>
        <begin position="106"/>
        <end position="126"/>
    </location>
</feature>
<dbReference type="AlphaFoldDB" id="A0A498JSM2"/>
<evidence type="ECO:0000313" key="12">
    <source>
        <dbReference type="Proteomes" id="UP000290289"/>
    </source>
</evidence>
<dbReference type="PANTHER" id="PTHR33573">
    <property type="entry name" value="CASP-LIKE PROTEIN 4A4"/>
    <property type="match status" value="1"/>
</dbReference>
<evidence type="ECO:0000256" key="8">
    <source>
        <dbReference type="RuleBase" id="RU361233"/>
    </source>
</evidence>
<dbReference type="InterPro" id="IPR006459">
    <property type="entry name" value="CASP/CASPL"/>
</dbReference>
<dbReference type="EMBL" id="RDQH01000332">
    <property type="protein sequence ID" value="RXH96824.1"/>
    <property type="molecule type" value="Genomic_DNA"/>
</dbReference>
<feature type="transmembrane region" description="Helical" evidence="8">
    <location>
        <begin position="185"/>
        <end position="207"/>
    </location>
</feature>
<dbReference type="GO" id="GO:0005886">
    <property type="term" value="C:plasma membrane"/>
    <property type="evidence" value="ECO:0007669"/>
    <property type="project" value="UniProtKB-SubCell"/>
</dbReference>
<dbReference type="PANTHER" id="PTHR33573:SF46">
    <property type="entry name" value="CASP-LIKE PROTEIN 2A1"/>
    <property type="match status" value="1"/>
</dbReference>
<evidence type="ECO:0000256" key="2">
    <source>
        <dbReference type="ARBA" id="ARBA00007651"/>
    </source>
</evidence>
<reference evidence="11 12" key="1">
    <citation type="submission" date="2018-10" db="EMBL/GenBank/DDBJ databases">
        <title>A high-quality apple genome assembly.</title>
        <authorList>
            <person name="Hu J."/>
        </authorList>
    </citation>
    <scope>NUCLEOTIDE SEQUENCE [LARGE SCALE GENOMIC DNA]</scope>
    <source>
        <strain evidence="12">cv. HFTH1</strain>
        <tissue evidence="11">Young leaf</tissue>
    </source>
</reference>
<keyword evidence="5 8" id="KW-0812">Transmembrane</keyword>
<feature type="transmembrane region" description="Helical" evidence="8">
    <location>
        <begin position="68"/>
        <end position="86"/>
    </location>
</feature>
<dbReference type="Gramene" id="mRNA:MD06G0009900">
    <property type="protein sequence ID" value="mRNA:MD06G0009900"/>
    <property type="gene ID" value="MD06G0009900"/>
</dbReference>
<name>A0A498JSM2_MALDO</name>
<dbReference type="InterPro" id="IPR006702">
    <property type="entry name" value="CASP_dom"/>
</dbReference>
<evidence type="ECO:0000256" key="7">
    <source>
        <dbReference type="ARBA" id="ARBA00023136"/>
    </source>
</evidence>
<evidence type="ECO:0000256" key="6">
    <source>
        <dbReference type="ARBA" id="ARBA00022989"/>
    </source>
</evidence>
<evidence type="ECO:0000256" key="4">
    <source>
        <dbReference type="ARBA" id="ARBA00022475"/>
    </source>
</evidence>
<comment type="caution">
    <text evidence="11">The sequence shown here is derived from an EMBL/GenBank/DDBJ whole genome shotgun (WGS) entry which is preliminary data.</text>
</comment>
<evidence type="ECO:0000256" key="5">
    <source>
        <dbReference type="ARBA" id="ARBA00022692"/>
    </source>
</evidence>
<accession>A0A498JSM2</accession>
<proteinExistence type="inferred from homology"/>
<dbReference type="OrthoDB" id="749363at2759"/>
<comment type="subunit">
    <text evidence="3 8">Homodimer and heterodimers.</text>
</comment>
<dbReference type="Proteomes" id="UP000290289">
    <property type="component" value="Chromosome 6"/>
</dbReference>
<sequence length="236" mass="25233">MEVLKDQRGKQAGDHGEGKLSNQAKQQKQKMNVVDKEAAPTSPMEVVGMGPRDEDGSSSSSLRTAETLLRLLPIAPCVVALVVMLHDSQTNDFGSLSYSHLGAFRYLVNANGICAGYSFLSAIIAAKARAATKSQAWTFFFLDHMLTYLVLAAGAASMEVLYLAYKGNSAATWSAACESFGGFCHKATISVAITFVAVTCYALISLISSYKLFSKYDAPDPVANPIKGIQTATFHA</sequence>